<protein>
    <recommendedName>
        <fullName evidence="3">DUF3800 domain-containing protein</fullName>
    </recommendedName>
</protein>
<name>A0A811GDG7_9GAMM</name>
<accession>A0A811GDG7</accession>
<dbReference type="InterPro" id="IPR024524">
    <property type="entry name" value="DUF3800"/>
</dbReference>
<proteinExistence type="predicted"/>
<dbReference type="EMBL" id="CADDTS010000033">
    <property type="protein sequence ID" value="CAB1216644.1"/>
    <property type="molecule type" value="Genomic_DNA"/>
</dbReference>
<organism evidence="1 2">
    <name type="scientific">Acinetobacter bouvetii</name>
    <dbReference type="NCBI Taxonomy" id="202951"/>
    <lineage>
        <taxon>Bacteria</taxon>
        <taxon>Pseudomonadati</taxon>
        <taxon>Pseudomonadota</taxon>
        <taxon>Gammaproteobacteria</taxon>
        <taxon>Moraxellales</taxon>
        <taxon>Moraxellaceae</taxon>
        <taxon>Acinetobacter</taxon>
    </lineage>
</organism>
<evidence type="ECO:0000313" key="1">
    <source>
        <dbReference type="EMBL" id="CAB1216644.1"/>
    </source>
</evidence>
<sequence>MTIYNAYTIFADESGTDNLNNFKEDDRYFVLAFCLFDKTYYSQTAVPSFQKLKFDTFGYDQVIIHGYDMMNCIGDFECLQDSKFRKVFLGRLTEIIESTNFILIATVIDKLKLKEKYIIPQNPYELALKYSLERIYRFMKERKQENRVSHISIESRGKQQNLKLEAAFKTIKNGENWKSEKFPFEIKFIDKKSNSTGLQLADLVAEPIRSQYLRPHKVHPNFKSLEQKFYCKGGRNLTGINFNGYGLKVFP</sequence>
<dbReference type="RefSeq" id="WP_174559830.1">
    <property type="nucleotide sequence ID" value="NZ_CADDTS010000033.1"/>
</dbReference>
<dbReference type="Pfam" id="PF12686">
    <property type="entry name" value="DUF3800"/>
    <property type="match status" value="1"/>
</dbReference>
<dbReference type="Proteomes" id="UP000489961">
    <property type="component" value="Unassembled WGS sequence"/>
</dbReference>
<dbReference type="AlphaFoldDB" id="A0A811GDG7"/>
<evidence type="ECO:0008006" key="3">
    <source>
        <dbReference type="Google" id="ProtNLM"/>
    </source>
</evidence>
<comment type="caution">
    <text evidence="1">The sequence shown here is derived from an EMBL/GenBank/DDBJ whole genome shotgun (WGS) entry which is preliminary data.</text>
</comment>
<reference evidence="1 2" key="1">
    <citation type="submission" date="2020-02" db="EMBL/GenBank/DDBJ databases">
        <authorList>
            <person name="Chaudhuri R."/>
        </authorList>
    </citation>
    <scope>NUCLEOTIDE SEQUENCE [LARGE SCALE GENOMIC DNA]</scope>
    <source>
        <strain evidence="1">SFB21</strain>
    </source>
</reference>
<gene>
    <name evidence="1" type="ORF">SFB21_1963</name>
</gene>
<evidence type="ECO:0000313" key="2">
    <source>
        <dbReference type="Proteomes" id="UP000489961"/>
    </source>
</evidence>